<feature type="coiled-coil region" evidence="1">
    <location>
        <begin position="5"/>
        <end position="32"/>
    </location>
</feature>
<reference evidence="3 4" key="1">
    <citation type="submission" date="2020-02" db="EMBL/GenBank/DDBJ databases">
        <title>Esox lucius (northern pike) genome, fEsoLuc1, primary haplotype.</title>
        <authorList>
            <person name="Myers G."/>
            <person name="Karagic N."/>
            <person name="Meyer A."/>
            <person name="Pippel M."/>
            <person name="Reichard M."/>
            <person name="Winkler S."/>
            <person name="Tracey A."/>
            <person name="Sims Y."/>
            <person name="Howe K."/>
            <person name="Rhie A."/>
            <person name="Formenti G."/>
            <person name="Durbin R."/>
            <person name="Fedrigo O."/>
            <person name="Jarvis E.D."/>
        </authorList>
    </citation>
    <scope>NUCLEOTIDE SEQUENCE [LARGE SCALE GENOMIC DNA]</scope>
</reference>
<evidence type="ECO:0008006" key="5">
    <source>
        <dbReference type="Google" id="ProtNLM"/>
    </source>
</evidence>
<evidence type="ECO:0000313" key="3">
    <source>
        <dbReference type="Ensembl" id="ENSELUP00000080446.1"/>
    </source>
</evidence>
<feature type="region of interest" description="Disordered" evidence="2">
    <location>
        <begin position="1955"/>
        <end position="1995"/>
    </location>
</feature>
<reference evidence="3" key="3">
    <citation type="submission" date="2025-09" db="UniProtKB">
        <authorList>
            <consortium name="Ensembl"/>
        </authorList>
    </citation>
    <scope>IDENTIFICATION</scope>
</reference>
<feature type="coiled-coil region" evidence="1">
    <location>
        <begin position="455"/>
        <end position="556"/>
    </location>
</feature>
<feature type="coiled-coil region" evidence="1">
    <location>
        <begin position="761"/>
        <end position="876"/>
    </location>
</feature>
<feature type="coiled-coil region" evidence="1">
    <location>
        <begin position="1900"/>
        <end position="1948"/>
    </location>
</feature>
<organism evidence="3 4">
    <name type="scientific">Esox lucius</name>
    <name type="common">Northern pike</name>
    <dbReference type="NCBI Taxonomy" id="8010"/>
    <lineage>
        <taxon>Eukaryota</taxon>
        <taxon>Metazoa</taxon>
        <taxon>Chordata</taxon>
        <taxon>Craniata</taxon>
        <taxon>Vertebrata</taxon>
        <taxon>Euteleostomi</taxon>
        <taxon>Actinopterygii</taxon>
        <taxon>Neopterygii</taxon>
        <taxon>Teleostei</taxon>
        <taxon>Protacanthopterygii</taxon>
        <taxon>Esociformes</taxon>
        <taxon>Esocidae</taxon>
        <taxon>Esox</taxon>
    </lineage>
</organism>
<feature type="coiled-coil region" evidence="1">
    <location>
        <begin position="1711"/>
        <end position="1876"/>
    </location>
</feature>
<accession>A0AAY5JVY9</accession>
<evidence type="ECO:0000256" key="1">
    <source>
        <dbReference type="SAM" id="Coils"/>
    </source>
</evidence>
<feature type="coiled-coil region" evidence="1">
    <location>
        <begin position="307"/>
        <end position="376"/>
    </location>
</feature>
<feature type="compositionally biased region" description="Basic and acidic residues" evidence="2">
    <location>
        <begin position="1958"/>
        <end position="1974"/>
    </location>
</feature>
<evidence type="ECO:0000313" key="4">
    <source>
        <dbReference type="Proteomes" id="UP000265140"/>
    </source>
</evidence>
<feature type="coiled-coil region" evidence="1">
    <location>
        <begin position="1515"/>
        <end position="1563"/>
    </location>
</feature>
<sequence>MKKKLQAALVVRKDLLKKIEEYENQKEQNKNNGSEISSLQVRVQELTSQAEATIKVHEAVVADLQQQMVLKDGEFLKLAQDLSLRDSLVEQLEEKNRTLQAKLDEQEASLITALHDLNDKSLIIDQLHSNISEQEVAFEQERSVMKQELENLQEDKKKSKEGLKEEMPSFSTTADDIIKELEKVKQEKAMMQKKAQAALLARKETIRTCQESEKKYIQELTEIKDDYTALMERHSQQTNRLNAVQLSYDQKVKEFEDISQASVAQICELKTLKLNVQERDKTLQDLKILLSERENKTHANSTHQAELEALHLKLESMSIELANKENSVKALEQNNKVMSERLSCTENQLEKAETVIKEKMEEFARQQHALETVQQQHQQEKQSMLHDHMVLESQLRTLQATIVELKHTLEAQVIERESQSQTFISENRVLKDDRDRTIGELAQAFATIAQESSKIEVLQNAWSKTEQQLNEEKKTLKVELEKALSDCAEIQAEMQSKKLHMESLQRDKESVYMVMEQLKSKIAMQDAQLMETGKVNEELTQKISGLQDKYSEQVEAIKKKEFEFLKVFPEEHEVILKERNEALLISQALVTEKEELISVLEQQLQRQIHLHEVAMEKMKTEVDELQQKSQEDSSKTNDMDNQSKTALLTRKLHAALVSRKEILKENSSLKEHVQTLLAKIEHAVTSSTELEMSVAELKQKNEILETSVSSLSKEKEKLLADVDRILNDNHNLSAACESLKLTIESITHQKQAFSCQLESLKDLQTDELSEWKSKHTELKQEYESLLQAYENVSSEMDKMRQLLEVARKERQEALFKAHKSESERENLEQQLSEMEEENEKIKEKMREFTKAKQQKVEELEKENKKIKRDLLEFDKKATVEELTIKNNLLNAEIHSLVMSSEELRGKLTEMQLDNVRLAEELKEANCSLENWHIKSKACEQNLQQKLDDALNLNNSWTTQIESLKKEIAAHLEINESMQKEKETISEIIKQMENEHKEELGEKDHIISEFQEIINRNRQETIQLNEKVRILEDDKSLLQEELENVQEISDKVKNENEYLETVIIKNSERIDELTEEQQQLKLVKEFEERLKHFQRGSEGSKNVKKELQELLKEKHHEINQLQLDSIKYQELILDLERSLKVSESAREQVEKEFKEMSDKIYSVEDGRQHLESELTTHKNLLNEAKKDLANIISEKDRLVAVVSEKKKQTECQALERTKALQNVAEQQKSIFMEREVILQHHIEELLGSKEKENQVVLELKKQIDSQDLQISTLKREADTNLAKLAALSSSPQGADALQQWNDMFLNTLHEKDSQLLEQGFVITKFLEDIRVKEKEVNELQVTKSRLERALADYTVAATAHQRQLFIMGASNRELNETVELLNQQLQESSEQVERLEQDKSTLNRLLSGSVDSTSKMQFDCQHLEKTLADTESQLLFSQSLSDKLQVDLEKQEAISNHLKSILQNKEAEISSLLSSRDGQMSGYLEQLQANHHAQVAGFEDRITALYYEREKGDKEFRRLEHKVKSLQVKVDKSIQEKEQMAAQMETFRNSMMSLQTERERLVSEYRMSEARNQTGLQAKEGSVEGDHSATKGLKHEIRTLLHQMDDLNSENAMLRAQLIRYREDLNQVLSLKDSQLKELLKKQQETIKNLENQKTTAEKQNRRTLLELEKDREASSALKAENSKLHSHITDLEAKILALNMERAETNKGKVIADLQQAVAAKSVECNDLQQKLFAQKVAVDDLKGSMQLLQSETENKLGEAEEKYNSELEALEQEVELLRNEKENTNQRVSNLTRELMQTEQLLSEARGQSQELKSQNESLGKAMAALQNNRDQLIEDFKILRNRYDEELRETQGAMAKLERRLGDSSSEKAALTTERDILVQKITALESKDAFSQLTTLVDKLSVTLSETERQLKRVSLENDTYSRQVSAFSRSMASLQDDRDRLMEELVGANWTSESRQRSGPEAVDKGDPCSHRSSSIEALQTERGGLVSHQS</sequence>
<dbReference type="PANTHER" id="PTHR18887">
    <property type="entry name" value="GOLGI-ASSOCIATED PROTEIN GCP360-RELATED"/>
    <property type="match status" value="1"/>
</dbReference>
<reference evidence="3" key="2">
    <citation type="submission" date="2025-08" db="UniProtKB">
        <authorList>
            <consortium name="Ensembl"/>
        </authorList>
    </citation>
    <scope>IDENTIFICATION</scope>
</reference>
<dbReference type="Proteomes" id="UP000265140">
    <property type="component" value="Chromosome 2"/>
</dbReference>
<feature type="coiled-coil region" evidence="1">
    <location>
        <begin position="1328"/>
        <end position="1404"/>
    </location>
</feature>
<feature type="region of interest" description="Disordered" evidence="2">
    <location>
        <begin position="621"/>
        <end position="642"/>
    </location>
</feature>
<dbReference type="GO" id="GO:0005794">
    <property type="term" value="C:Golgi apparatus"/>
    <property type="evidence" value="ECO:0007669"/>
    <property type="project" value="InterPro"/>
</dbReference>
<proteinExistence type="predicted"/>
<feature type="coiled-coil region" evidence="1">
    <location>
        <begin position="135"/>
        <end position="237"/>
    </location>
</feature>
<feature type="coiled-coil region" evidence="1">
    <location>
        <begin position="1589"/>
        <end position="1666"/>
    </location>
</feature>
<feature type="coiled-coil region" evidence="1">
    <location>
        <begin position="900"/>
        <end position="1200"/>
    </location>
</feature>
<feature type="compositionally biased region" description="Basic and acidic residues" evidence="2">
    <location>
        <begin position="621"/>
        <end position="638"/>
    </location>
</feature>
<feature type="coiled-coil region" evidence="1">
    <location>
        <begin position="1241"/>
        <end position="1275"/>
    </location>
</feature>
<name>A0AAY5JVY9_ESOLU</name>
<dbReference type="InterPro" id="IPR026202">
    <property type="entry name" value="GOLGB1"/>
</dbReference>
<protein>
    <recommendedName>
        <fullName evidence="5">GRIP domain-containing protein</fullName>
    </recommendedName>
</protein>
<keyword evidence="4" id="KW-1185">Reference proteome</keyword>
<dbReference type="GeneTree" id="ENSGT00730000111007"/>
<evidence type="ECO:0000256" key="2">
    <source>
        <dbReference type="SAM" id="MobiDB-lite"/>
    </source>
</evidence>
<keyword evidence="1" id="KW-0175">Coiled coil</keyword>
<feature type="coiled-coil region" evidence="1">
    <location>
        <begin position="687"/>
        <end position="728"/>
    </location>
</feature>
<dbReference type="Ensembl" id="ENSELUT00000100473.1">
    <property type="protein sequence ID" value="ENSELUP00000080446.1"/>
    <property type="gene ID" value="ENSELUG00000039680.1"/>
</dbReference>
<dbReference type="PANTHER" id="PTHR18887:SF4">
    <property type="entry name" value="GOLGIN SUBFAMILY B MEMBER 1-LIKE"/>
    <property type="match status" value="1"/>
</dbReference>